<dbReference type="PANTHER" id="PTHR31157">
    <property type="entry name" value="SCP DOMAIN-CONTAINING PROTEIN"/>
    <property type="match status" value="1"/>
</dbReference>
<dbReference type="PANTHER" id="PTHR31157:SF1">
    <property type="entry name" value="SCP DOMAIN-CONTAINING PROTEIN"/>
    <property type="match status" value="1"/>
</dbReference>
<organism evidence="3 4">
    <name type="scientific">Chaetoceros tenuissimus</name>
    <dbReference type="NCBI Taxonomy" id="426638"/>
    <lineage>
        <taxon>Eukaryota</taxon>
        <taxon>Sar</taxon>
        <taxon>Stramenopiles</taxon>
        <taxon>Ochrophyta</taxon>
        <taxon>Bacillariophyta</taxon>
        <taxon>Coscinodiscophyceae</taxon>
        <taxon>Chaetocerotophycidae</taxon>
        <taxon>Chaetocerotales</taxon>
        <taxon>Chaetocerotaceae</taxon>
        <taxon>Chaetoceros</taxon>
    </lineage>
</organism>
<dbReference type="InterPro" id="IPR035940">
    <property type="entry name" value="CAP_sf"/>
</dbReference>
<proteinExistence type="predicted"/>
<feature type="compositionally biased region" description="Basic and acidic residues" evidence="1">
    <location>
        <begin position="65"/>
        <end position="77"/>
    </location>
</feature>
<sequence>MRNIFKRRTQDTAGVQCSTLTRKLMSVSSRILEIPDNYNQHDWTRLSSEIEDCEREAPEASSTHHTPDALDIPHHDDNDDDLHETDSVNSYLSQRKDALPKTTGRFGSNHVLINKERIKRDILPLKRDQALDEIALSHAKEMAKKKNLFHSNADATITETWNKSGPCRLIGENVTKQGKGTKYLTRRAMTVLFANSGSDRKNILDPRFQYLGIGTQMSDNGTLYICQLFKG</sequence>
<reference evidence="3 4" key="1">
    <citation type="journal article" date="2021" name="Sci. Rep.">
        <title>The genome of the diatom Chaetoceros tenuissimus carries an ancient integrated fragment of an extant virus.</title>
        <authorList>
            <person name="Hongo Y."/>
            <person name="Kimura K."/>
            <person name="Takaki Y."/>
            <person name="Yoshida Y."/>
            <person name="Baba S."/>
            <person name="Kobayashi G."/>
            <person name="Nagasaki K."/>
            <person name="Hano T."/>
            <person name="Tomaru Y."/>
        </authorList>
    </citation>
    <scope>NUCLEOTIDE SEQUENCE [LARGE SCALE GENOMIC DNA]</scope>
    <source>
        <strain evidence="3 4">NIES-3715</strain>
    </source>
</reference>
<dbReference type="InterPro" id="IPR014044">
    <property type="entry name" value="CAP_dom"/>
</dbReference>
<dbReference type="CDD" id="cd05379">
    <property type="entry name" value="CAP_bacterial"/>
    <property type="match status" value="1"/>
</dbReference>
<protein>
    <recommendedName>
        <fullName evidence="2">SCP domain-containing protein</fullName>
    </recommendedName>
</protein>
<dbReference type="Gene3D" id="3.40.33.10">
    <property type="entry name" value="CAP"/>
    <property type="match status" value="1"/>
</dbReference>
<evidence type="ECO:0000256" key="1">
    <source>
        <dbReference type="SAM" id="MobiDB-lite"/>
    </source>
</evidence>
<evidence type="ECO:0000313" key="3">
    <source>
        <dbReference type="EMBL" id="GFH61457.1"/>
    </source>
</evidence>
<dbReference type="EMBL" id="BLLK01000074">
    <property type="protein sequence ID" value="GFH61457.1"/>
    <property type="molecule type" value="Genomic_DNA"/>
</dbReference>
<feature type="domain" description="SCP" evidence="2">
    <location>
        <begin position="112"/>
        <end position="227"/>
    </location>
</feature>
<gene>
    <name evidence="3" type="ORF">CTEN210_17933</name>
</gene>
<comment type="caution">
    <text evidence="3">The sequence shown here is derived from an EMBL/GenBank/DDBJ whole genome shotgun (WGS) entry which is preliminary data.</text>
</comment>
<dbReference type="Pfam" id="PF00188">
    <property type="entry name" value="CAP"/>
    <property type="match status" value="1"/>
</dbReference>
<dbReference type="Proteomes" id="UP001054902">
    <property type="component" value="Unassembled WGS sequence"/>
</dbReference>
<name>A0AAD3HEZ6_9STRA</name>
<keyword evidence="4" id="KW-1185">Reference proteome</keyword>
<evidence type="ECO:0000259" key="2">
    <source>
        <dbReference type="Pfam" id="PF00188"/>
    </source>
</evidence>
<evidence type="ECO:0000313" key="4">
    <source>
        <dbReference type="Proteomes" id="UP001054902"/>
    </source>
</evidence>
<dbReference type="SUPFAM" id="SSF55797">
    <property type="entry name" value="PR-1-like"/>
    <property type="match status" value="1"/>
</dbReference>
<dbReference type="AlphaFoldDB" id="A0AAD3HEZ6"/>
<accession>A0AAD3HEZ6</accession>
<feature type="region of interest" description="Disordered" evidence="1">
    <location>
        <begin position="53"/>
        <end position="85"/>
    </location>
</feature>